<sequence length="52" mass="6095">MSTPALYRPVDAPFRQLGVALIPQHREWWRGGILDALALRKRHRSTHRTPQH</sequence>
<protein>
    <submittedName>
        <fullName evidence="1">Uncharacterized protein</fullName>
    </submittedName>
</protein>
<accession>A0ABT6ZEJ0</accession>
<keyword evidence="2" id="KW-1185">Reference proteome</keyword>
<dbReference type="RefSeq" id="WP_283716229.1">
    <property type="nucleotide sequence ID" value="NZ_JASJND010000006.1"/>
</dbReference>
<gene>
    <name evidence="1" type="ORF">QNI14_08940</name>
</gene>
<name>A0ABT6ZEJ0_9MICO</name>
<comment type="caution">
    <text evidence="1">The sequence shown here is derived from an EMBL/GenBank/DDBJ whole genome shotgun (WGS) entry which is preliminary data.</text>
</comment>
<proteinExistence type="predicted"/>
<organism evidence="1 2">
    <name type="scientific">Microbacterium dauci</name>
    <dbReference type="NCBI Taxonomy" id="3048008"/>
    <lineage>
        <taxon>Bacteria</taxon>
        <taxon>Bacillati</taxon>
        <taxon>Actinomycetota</taxon>
        <taxon>Actinomycetes</taxon>
        <taxon>Micrococcales</taxon>
        <taxon>Microbacteriaceae</taxon>
        <taxon>Microbacterium</taxon>
    </lineage>
</organism>
<reference evidence="1 2" key="1">
    <citation type="submission" date="2023-05" db="EMBL/GenBank/DDBJ databases">
        <title>Microbacterium dauci sp.nov., Isolated from Carrot Rhizosphere Soil.</title>
        <authorList>
            <person name="Xiao Z."/>
            <person name="Zheng J."/>
        </authorList>
    </citation>
    <scope>NUCLEOTIDE SEQUENCE [LARGE SCALE GENOMIC DNA]</scope>
    <source>
        <strain evidence="1 2">LX3-4</strain>
    </source>
</reference>
<evidence type="ECO:0000313" key="1">
    <source>
        <dbReference type="EMBL" id="MDJ1114578.1"/>
    </source>
</evidence>
<dbReference type="Proteomes" id="UP001321481">
    <property type="component" value="Unassembled WGS sequence"/>
</dbReference>
<dbReference type="EMBL" id="JASJND010000006">
    <property type="protein sequence ID" value="MDJ1114578.1"/>
    <property type="molecule type" value="Genomic_DNA"/>
</dbReference>
<evidence type="ECO:0000313" key="2">
    <source>
        <dbReference type="Proteomes" id="UP001321481"/>
    </source>
</evidence>